<reference evidence="1" key="1">
    <citation type="submission" date="2002-05" db="EMBL/GenBank/DDBJ databases">
        <authorList>
            <person name="Strausberg R."/>
        </authorList>
    </citation>
    <scope>NUCLEOTIDE SEQUENCE</scope>
    <source>
        <tissue evidence="1">Liver</tissue>
    </source>
</reference>
<name>Q8NCS1_HUMAN</name>
<sequence length="21" mass="2426">RERNANLVACEECLYLDTIVT</sequence>
<evidence type="ECO:0000313" key="1">
    <source>
        <dbReference type="EMBL" id="AAH29467.1"/>
    </source>
</evidence>
<accession>Q8NCS1</accession>
<dbReference type="AlphaFoldDB" id="Q8NCS1"/>
<proteinExistence type="evidence at transcript level"/>
<organism evidence="1">
    <name type="scientific">Homo sapiens</name>
    <name type="common">Human</name>
    <dbReference type="NCBI Taxonomy" id="9606"/>
    <lineage>
        <taxon>Eukaryota</taxon>
        <taxon>Metazoa</taxon>
        <taxon>Chordata</taxon>
        <taxon>Craniata</taxon>
        <taxon>Vertebrata</taxon>
        <taxon>Euteleostomi</taxon>
        <taxon>Mammalia</taxon>
        <taxon>Eutheria</taxon>
        <taxon>Euarchontoglires</taxon>
        <taxon>Primates</taxon>
        <taxon>Haplorrhini</taxon>
        <taxon>Catarrhini</taxon>
        <taxon>Hominidae</taxon>
        <taxon>Homo</taxon>
    </lineage>
</organism>
<dbReference type="EMBL" id="BC029467">
    <property type="protein sequence ID" value="AAH29467.1"/>
    <property type="molecule type" value="mRNA"/>
</dbReference>
<protein>
    <submittedName>
        <fullName evidence="1">Uncharacterized protein</fullName>
    </submittedName>
</protein>
<feature type="non-terminal residue" evidence="1">
    <location>
        <position position="1"/>
    </location>
</feature>